<keyword evidence="6" id="KW-0411">Iron-sulfur</keyword>
<dbReference type="AlphaFoldDB" id="A0A6B3BPY5"/>
<reference evidence="9" key="1">
    <citation type="submission" date="2020-01" db="EMBL/GenBank/DDBJ databases">
        <title>Insect and environment-associated Actinomycetes.</title>
        <authorList>
            <person name="Currrie C."/>
            <person name="Chevrette M."/>
            <person name="Carlson C."/>
            <person name="Stubbendieck R."/>
            <person name="Wendt-Pienkowski E."/>
        </authorList>
    </citation>
    <scope>NUCLEOTIDE SEQUENCE</scope>
    <source>
        <strain evidence="9">SID12501</strain>
    </source>
</reference>
<keyword evidence="5" id="KW-0408">Iron</keyword>
<dbReference type="CDD" id="cd03469">
    <property type="entry name" value="Rieske_RO_Alpha_N"/>
    <property type="match status" value="1"/>
</dbReference>
<accession>A0A6B3BPY5</accession>
<dbReference type="PRINTS" id="PR00090">
    <property type="entry name" value="RNGDIOXGNASE"/>
</dbReference>
<dbReference type="Gene3D" id="2.102.10.10">
    <property type="entry name" value="Rieske [2Fe-2S] iron-sulphur domain"/>
    <property type="match status" value="1"/>
</dbReference>
<gene>
    <name evidence="9" type="ORF">G3I71_11345</name>
</gene>
<dbReference type="GO" id="GO:0004497">
    <property type="term" value="F:monooxygenase activity"/>
    <property type="evidence" value="ECO:0007669"/>
    <property type="project" value="UniProtKB-ARBA"/>
</dbReference>
<organism evidence="9">
    <name type="scientific">Streptomyces sp. SID12501</name>
    <dbReference type="NCBI Taxonomy" id="2706042"/>
    <lineage>
        <taxon>Bacteria</taxon>
        <taxon>Bacillati</taxon>
        <taxon>Actinomycetota</taxon>
        <taxon>Actinomycetes</taxon>
        <taxon>Kitasatosporales</taxon>
        <taxon>Streptomycetaceae</taxon>
        <taxon>Streptomyces</taxon>
    </lineage>
</organism>
<keyword evidence="4" id="KW-0560">Oxidoreductase</keyword>
<dbReference type="PANTHER" id="PTHR43756">
    <property type="entry name" value="CHOLINE MONOOXYGENASE, CHLOROPLASTIC"/>
    <property type="match status" value="1"/>
</dbReference>
<evidence type="ECO:0000256" key="6">
    <source>
        <dbReference type="ARBA" id="ARBA00023014"/>
    </source>
</evidence>
<dbReference type="Gene3D" id="3.90.380.10">
    <property type="entry name" value="Naphthalene 1,2-dioxygenase Alpha Subunit, Chain A, domain 1"/>
    <property type="match status" value="2"/>
</dbReference>
<comment type="cofactor">
    <cofactor evidence="1">
        <name>Fe cation</name>
        <dbReference type="ChEBI" id="CHEBI:24875"/>
    </cofactor>
</comment>
<dbReference type="GO" id="GO:0005506">
    <property type="term" value="F:iron ion binding"/>
    <property type="evidence" value="ECO:0007669"/>
    <property type="project" value="InterPro"/>
</dbReference>
<dbReference type="Pfam" id="PF00848">
    <property type="entry name" value="Ring_hydroxyl_A"/>
    <property type="match status" value="1"/>
</dbReference>
<dbReference type="GO" id="GO:0051213">
    <property type="term" value="F:dioxygenase activity"/>
    <property type="evidence" value="ECO:0007669"/>
    <property type="project" value="UniProtKB-KW"/>
</dbReference>
<dbReference type="GO" id="GO:0016705">
    <property type="term" value="F:oxidoreductase activity, acting on paired donors, with incorporation or reduction of molecular oxygen"/>
    <property type="evidence" value="ECO:0007669"/>
    <property type="project" value="UniProtKB-ARBA"/>
</dbReference>
<protein>
    <submittedName>
        <fullName evidence="9">Aromatic ring-hydroxylating dioxygenase subunit alpha</fullName>
    </submittedName>
</protein>
<proteinExistence type="predicted"/>
<keyword evidence="9" id="KW-0223">Dioxygenase</keyword>
<dbReference type="InterPro" id="IPR015879">
    <property type="entry name" value="Ring_hydroxy_dOase_asu_C_dom"/>
</dbReference>
<sequence length="404" mass="45986">MDHSTQVGIIQKLLEFNEQRTTDMAGQESEYFNPVTVYTDPERLSAELKQIWYRRPLSVGHVAEFPKAGDFKTVQVGKVPILVVRGKDDRIRAFVNVCRHRGTVLEERETGHANTFACPYHAWTYGADGALRHVPDDFGFPEVASDKGRFGLRELWSQVHAGFVYVQADGNAPERELVDWLDEVGKDLQDLGLAEYVALEPSTVRHPVNWKLPFDIFLENYHTKFTHRTTIYPVFLSNVGKFDSFGSHIRCVLPRREITELRHIDEAKWDLVEQSTLLYVVWPNTMIAVLPEHAAVWHVYPDGVDHSTMNFYALLARRLYEAEAEAEKWQKSLKVIQKVKREDAARFLSIQQGMNSGGNSALTFGRYEKAIAWFHQSIEEALADSEGDTPQEVPADAPTGTVAR</sequence>
<feature type="domain" description="Rieske" evidence="8">
    <location>
        <begin position="57"/>
        <end position="166"/>
    </location>
</feature>
<dbReference type="SUPFAM" id="SSF55961">
    <property type="entry name" value="Bet v1-like"/>
    <property type="match status" value="1"/>
</dbReference>
<evidence type="ECO:0000256" key="4">
    <source>
        <dbReference type="ARBA" id="ARBA00023002"/>
    </source>
</evidence>
<evidence type="ECO:0000259" key="8">
    <source>
        <dbReference type="PROSITE" id="PS51296"/>
    </source>
</evidence>
<dbReference type="InterPro" id="IPR001663">
    <property type="entry name" value="Rng_hydr_dOase-A"/>
</dbReference>
<evidence type="ECO:0000256" key="5">
    <source>
        <dbReference type="ARBA" id="ARBA00023004"/>
    </source>
</evidence>
<evidence type="ECO:0000256" key="1">
    <source>
        <dbReference type="ARBA" id="ARBA00001962"/>
    </source>
</evidence>
<dbReference type="PROSITE" id="PS51296">
    <property type="entry name" value="RIESKE"/>
    <property type="match status" value="1"/>
</dbReference>
<dbReference type="SUPFAM" id="SSF50022">
    <property type="entry name" value="ISP domain"/>
    <property type="match status" value="1"/>
</dbReference>
<dbReference type="EMBL" id="JAAGLU010000008">
    <property type="protein sequence ID" value="NEC86401.1"/>
    <property type="molecule type" value="Genomic_DNA"/>
</dbReference>
<evidence type="ECO:0000256" key="3">
    <source>
        <dbReference type="ARBA" id="ARBA00022723"/>
    </source>
</evidence>
<evidence type="ECO:0000256" key="2">
    <source>
        <dbReference type="ARBA" id="ARBA00022714"/>
    </source>
</evidence>
<dbReference type="PANTHER" id="PTHR43756:SF5">
    <property type="entry name" value="CHOLINE MONOOXYGENASE, CHLOROPLASTIC"/>
    <property type="match status" value="1"/>
</dbReference>
<dbReference type="InterPro" id="IPR036922">
    <property type="entry name" value="Rieske_2Fe-2S_sf"/>
</dbReference>
<keyword evidence="2" id="KW-0001">2Fe-2S</keyword>
<keyword evidence="3" id="KW-0479">Metal-binding</keyword>
<comment type="caution">
    <text evidence="9">The sequence shown here is derived from an EMBL/GenBank/DDBJ whole genome shotgun (WGS) entry which is preliminary data.</text>
</comment>
<feature type="region of interest" description="Disordered" evidence="7">
    <location>
        <begin position="383"/>
        <end position="404"/>
    </location>
</feature>
<evidence type="ECO:0000313" key="9">
    <source>
        <dbReference type="EMBL" id="NEC86401.1"/>
    </source>
</evidence>
<dbReference type="Pfam" id="PF00355">
    <property type="entry name" value="Rieske"/>
    <property type="match status" value="1"/>
</dbReference>
<evidence type="ECO:0000256" key="7">
    <source>
        <dbReference type="SAM" id="MobiDB-lite"/>
    </source>
</evidence>
<dbReference type="GO" id="GO:0051537">
    <property type="term" value="F:2 iron, 2 sulfur cluster binding"/>
    <property type="evidence" value="ECO:0007669"/>
    <property type="project" value="UniProtKB-KW"/>
</dbReference>
<dbReference type="InterPro" id="IPR017941">
    <property type="entry name" value="Rieske_2Fe-2S"/>
</dbReference>
<dbReference type="RefSeq" id="WP_164313860.1">
    <property type="nucleotide sequence ID" value="NZ_JAAGLU010000008.1"/>
</dbReference>
<name>A0A6B3BPY5_9ACTN</name>